<protein>
    <submittedName>
        <fullName evidence="5">Photorhabdus luminescens subsp. laumondii TTO1 complete genome segment 12/17</fullName>
    </submittedName>
</protein>
<dbReference type="SUPFAM" id="SSF51197">
    <property type="entry name" value="Clavaminate synthase-like"/>
    <property type="match status" value="1"/>
</dbReference>
<dbReference type="Pfam" id="PF05118">
    <property type="entry name" value="Asp_Arg_Hydrox"/>
    <property type="match status" value="1"/>
</dbReference>
<dbReference type="InterPro" id="IPR051821">
    <property type="entry name" value="Asp/Asn_beta-hydroxylase"/>
</dbReference>
<keyword evidence="6" id="KW-1185">Reference proteome</keyword>
<sequence length="262" mass="30396">MKGIVIIARRYQEVIMLELFEDQLAGIREKYGSDCLKRVEDMFYPLLQQRAPLQADAKYIMPGLSTTPWLDTNSFPQLQPLVTSLMNNADKIKQEINAVISGESQYITDYEHYLGTQKDWKALYLFKNGQPNNAVANILPATWHIFNNELRDWHCPLLEVHFSVLQPGTVIKPHCDLWNFTLNLHFAVDIPASHCEIIVANEARCWKEGECLLFDYSYQHEAYNRSDKHRICLLMDIWHPNLSFAEREALVLIITGIRKLFG</sequence>
<dbReference type="InterPro" id="IPR027443">
    <property type="entry name" value="IPNS-like_sf"/>
</dbReference>
<evidence type="ECO:0000256" key="3">
    <source>
        <dbReference type="ARBA" id="ARBA00023002"/>
    </source>
</evidence>
<dbReference type="GO" id="GO:0051213">
    <property type="term" value="F:dioxygenase activity"/>
    <property type="evidence" value="ECO:0007669"/>
    <property type="project" value="UniProtKB-KW"/>
</dbReference>
<gene>
    <name evidence="5" type="ordered locus">plu3529</name>
</gene>
<name>Q7N1E7_PHOLL</name>
<evidence type="ECO:0000256" key="1">
    <source>
        <dbReference type="ARBA" id="ARBA00007730"/>
    </source>
</evidence>
<dbReference type="InterPro" id="IPR007803">
    <property type="entry name" value="Asp/Arg/Pro-Hydrxlase"/>
</dbReference>
<keyword evidence="2" id="KW-0223">Dioxygenase</keyword>
<dbReference type="Proteomes" id="UP000002514">
    <property type="component" value="Chromosome"/>
</dbReference>
<reference evidence="6" key="1">
    <citation type="journal article" date="2003" name="Nat. Biotechnol.">
        <title>The genome sequence of the entomopathogenic bacterium Photorhabdus luminescens.</title>
        <authorList>
            <person name="Duchaud E."/>
            <person name="Rusniok C."/>
            <person name="Frangeul L."/>
            <person name="Buchrieser C."/>
            <person name="Givaudan A."/>
            <person name="Taourit S."/>
            <person name="Bocs S."/>
            <person name="Boursaux-Eude C."/>
            <person name="Chandler M."/>
            <person name="Charles J.-F."/>
            <person name="Dassa E."/>
            <person name="Derose R."/>
            <person name="Derzelle S."/>
            <person name="Freyssinet G."/>
            <person name="Gaudriault S."/>
            <person name="Medigue C."/>
            <person name="Lanois A."/>
            <person name="Powell K."/>
            <person name="Siguier P."/>
            <person name="Vincent R."/>
            <person name="Wingate V."/>
            <person name="Zouine M."/>
            <person name="Glaser P."/>
            <person name="Boemare N."/>
            <person name="Danchin A."/>
            <person name="Kunst F."/>
        </authorList>
    </citation>
    <scope>NUCLEOTIDE SEQUENCE [LARGE SCALE GENOMIC DNA]</scope>
    <source>
        <strain evidence="6">DSM 15139 / CIP 105565 / TT01</strain>
    </source>
</reference>
<dbReference type="eggNOG" id="COG3555">
    <property type="taxonomic scope" value="Bacteria"/>
</dbReference>
<dbReference type="PANTHER" id="PTHR46332">
    <property type="entry name" value="ASPARTATE BETA-HYDROXYLASE DOMAIN-CONTAINING PROTEIN 2"/>
    <property type="match status" value="1"/>
</dbReference>
<dbReference type="AlphaFoldDB" id="Q7N1E7"/>
<proteinExistence type="inferred from homology"/>
<dbReference type="EMBL" id="BX571870">
    <property type="protein sequence ID" value="CAE15902.1"/>
    <property type="molecule type" value="Genomic_DNA"/>
</dbReference>
<organism evidence="5 6">
    <name type="scientific">Photorhabdus laumondii subsp. laumondii (strain DSM 15139 / CIP 105565 / TT01)</name>
    <name type="common">Photorhabdus luminescens subsp. laumondii</name>
    <dbReference type="NCBI Taxonomy" id="243265"/>
    <lineage>
        <taxon>Bacteria</taxon>
        <taxon>Pseudomonadati</taxon>
        <taxon>Pseudomonadota</taxon>
        <taxon>Gammaproteobacteria</taxon>
        <taxon>Enterobacterales</taxon>
        <taxon>Morganellaceae</taxon>
        <taxon>Photorhabdus</taxon>
    </lineage>
</organism>
<evidence type="ECO:0000256" key="2">
    <source>
        <dbReference type="ARBA" id="ARBA00022964"/>
    </source>
</evidence>
<keyword evidence="3" id="KW-0560">Oxidoreductase</keyword>
<feature type="domain" description="Aspartyl/asparaginy/proline hydroxylase" evidence="4">
    <location>
        <begin position="87"/>
        <end position="240"/>
    </location>
</feature>
<comment type="similarity">
    <text evidence="1">Belongs to the aspartyl/asparaginyl beta-hydroxylase family.</text>
</comment>
<dbReference type="PANTHER" id="PTHR46332:SF5">
    <property type="entry name" value="ASPARTATE BETA-HYDROXYLASE DOMAIN CONTAINING 2"/>
    <property type="match status" value="1"/>
</dbReference>
<dbReference type="STRING" id="243265.plu3529"/>
<evidence type="ECO:0000313" key="6">
    <source>
        <dbReference type="Proteomes" id="UP000002514"/>
    </source>
</evidence>
<evidence type="ECO:0000313" key="5">
    <source>
        <dbReference type="EMBL" id="CAE15902.1"/>
    </source>
</evidence>
<accession>Q7N1E7</accession>
<dbReference type="GO" id="GO:0016020">
    <property type="term" value="C:membrane"/>
    <property type="evidence" value="ECO:0007669"/>
    <property type="project" value="TreeGrafter"/>
</dbReference>
<dbReference type="Gene3D" id="2.60.120.330">
    <property type="entry name" value="B-lactam Antibiotic, Isopenicillin N Synthase, Chain"/>
    <property type="match status" value="1"/>
</dbReference>
<dbReference type="HOGENOM" id="CLU_059279_1_0_6"/>
<evidence type="ECO:0000259" key="4">
    <source>
        <dbReference type="Pfam" id="PF05118"/>
    </source>
</evidence>
<dbReference type="KEGG" id="plu:plu3529"/>